<evidence type="ECO:0000256" key="7">
    <source>
        <dbReference type="RuleBase" id="RU003879"/>
    </source>
</evidence>
<protein>
    <submittedName>
        <fullName evidence="9">Outer membrane transport energization protein ExbD</fullName>
    </submittedName>
</protein>
<accession>A0A1H4EZC0</accession>
<dbReference type="GO" id="GO:0015031">
    <property type="term" value="P:protein transport"/>
    <property type="evidence" value="ECO:0007669"/>
    <property type="project" value="UniProtKB-KW"/>
</dbReference>
<evidence type="ECO:0000256" key="1">
    <source>
        <dbReference type="ARBA" id="ARBA00004162"/>
    </source>
</evidence>
<dbReference type="RefSeq" id="WP_093255597.1">
    <property type="nucleotide sequence ID" value="NZ_FNQM01000017.1"/>
</dbReference>
<organism evidence="9 10">
    <name type="scientific">Rubrimonas cliftonensis</name>
    <dbReference type="NCBI Taxonomy" id="89524"/>
    <lineage>
        <taxon>Bacteria</taxon>
        <taxon>Pseudomonadati</taxon>
        <taxon>Pseudomonadota</taxon>
        <taxon>Alphaproteobacteria</taxon>
        <taxon>Rhodobacterales</taxon>
        <taxon>Paracoccaceae</taxon>
        <taxon>Rubrimonas</taxon>
    </lineage>
</organism>
<dbReference type="Pfam" id="PF02472">
    <property type="entry name" value="ExbD"/>
    <property type="match status" value="1"/>
</dbReference>
<reference evidence="9 10" key="1">
    <citation type="submission" date="2016-10" db="EMBL/GenBank/DDBJ databases">
        <authorList>
            <person name="de Groot N.N."/>
        </authorList>
    </citation>
    <scope>NUCLEOTIDE SEQUENCE [LARGE SCALE GENOMIC DNA]</scope>
    <source>
        <strain evidence="9 10">DSM 15345</strain>
    </source>
</reference>
<feature type="transmembrane region" description="Helical" evidence="8">
    <location>
        <begin position="20"/>
        <end position="39"/>
    </location>
</feature>
<dbReference type="GO" id="GO:0005886">
    <property type="term" value="C:plasma membrane"/>
    <property type="evidence" value="ECO:0007669"/>
    <property type="project" value="UniProtKB-SubCell"/>
</dbReference>
<keyword evidence="10" id="KW-1185">Reference proteome</keyword>
<comment type="subcellular location">
    <subcellularLocation>
        <location evidence="1">Cell membrane</location>
        <topology evidence="1">Single-pass membrane protein</topology>
    </subcellularLocation>
    <subcellularLocation>
        <location evidence="7">Cell membrane</location>
        <topology evidence="7">Single-pass type II membrane protein</topology>
    </subcellularLocation>
</comment>
<dbReference type="Proteomes" id="UP000198703">
    <property type="component" value="Unassembled WGS sequence"/>
</dbReference>
<dbReference type="GO" id="GO:0022857">
    <property type="term" value="F:transmembrane transporter activity"/>
    <property type="evidence" value="ECO:0007669"/>
    <property type="project" value="InterPro"/>
</dbReference>
<evidence type="ECO:0000256" key="8">
    <source>
        <dbReference type="SAM" id="Phobius"/>
    </source>
</evidence>
<evidence type="ECO:0000256" key="6">
    <source>
        <dbReference type="ARBA" id="ARBA00023136"/>
    </source>
</evidence>
<keyword evidence="7" id="KW-0813">Transport</keyword>
<keyword evidence="4 7" id="KW-0812">Transmembrane</keyword>
<sequence>MRRRKPRRRTGGVDDGVLPLINVVFLLLIFFMVAGRLAAGDPFEIAPTRAAMEGPAPGEAPLLLVAADGRLALDGAEISWDALPAALSGARRLRVKADGAADSVALARLLASLRAAGVSEARLMVEPKPGPGP</sequence>
<keyword evidence="6 8" id="KW-0472">Membrane</keyword>
<proteinExistence type="inferred from homology"/>
<comment type="similarity">
    <text evidence="2 7">Belongs to the ExbD/TolR family.</text>
</comment>
<dbReference type="OrthoDB" id="7359438at2"/>
<evidence type="ECO:0000256" key="2">
    <source>
        <dbReference type="ARBA" id="ARBA00005811"/>
    </source>
</evidence>
<evidence type="ECO:0000313" key="9">
    <source>
        <dbReference type="EMBL" id="SEA90386.1"/>
    </source>
</evidence>
<keyword evidence="3" id="KW-1003">Cell membrane</keyword>
<dbReference type="AlphaFoldDB" id="A0A1H4EZC0"/>
<evidence type="ECO:0000313" key="10">
    <source>
        <dbReference type="Proteomes" id="UP000198703"/>
    </source>
</evidence>
<evidence type="ECO:0000256" key="5">
    <source>
        <dbReference type="ARBA" id="ARBA00022989"/>
    </source>
</evidence>
<keyword evidence="7" id="KW-0653">Protein transport</keyword>
<keyword evidence="5 8" id="KW-1133">Transmembrane helix</keyword>
<dbReference type="STRING" id="89524.SAMN05444370_11722"/>
<evidence type="ECO:0000256" key="3">
    <source>
        <dbReference type="ARBA" id="ARBA00022475"/>
    </source>
</evidence>
<gene>
    <name evidence="9" type="ORF">SAMN05444370_11722</name>
</gene>
<dbReference type="InterPro" id="IPR003400">
    <property type="entry name" value="ExbD"/>
</dbReference>
<name>A0A1H4EZC0_9RHOB</name>
<dbReference type="EMBL" id="FNQM01000017">
    <property type="protein sequence ID" value="SEA90386.1"/>
    <property type="molecule type" value="Genomic_DNA"/>
</dbReference>
<evidence type="ECO:0000256" key="4">
    <source>
        <dbReference type="ARBA" id="ARBA00022692"/>
    </source>
</evidence>